<evidence type="ECO:0000256" key="1">
    <source>
        <dbReference type="SAM" id="MobiDB-lite"/>
    </source>
</evidence>
<sequence length="358" mass="37033">MGPRNSVQACSGLLLCLVLVCLPASGLAQAAAANPPPTAPATPAKAAPATPAAAAVPAVTKAPVKLIQPISVPPPSPVTIITRNSTTDLPPAVTDEMTAQPPGEAPLPVAVRAVVRVIGPGVTPFVPNKQMILIAAFGHVITTVHFERLRIVMVKGVTTLKPGRSLLAKDLANVADVTMEFNAGNLANVPLVQTEVEDLFPSGNLATSLQNQGENQWSVSLVSTEVGQPSSSTFPYICKNPFAAVCLDGSGLNPTGLKVIIAFVVVAFCLALAGICVWMDIRHRTGKAGECEYAPDSAQTTPNSTAGNTPQTGKSGKYGVDGVDVRTIPIQASIPKGYTPGVPLASMKPNNFTHKLHK</sequence>
<feature type="transmembrane region" description="Helical" evidence="2">
    <location>
        <begin position="259"/>
        <end position="279"/>
    </location>
</feature>
<feature type="region of interest" description="Disordered" evidence="1">
    <location>
        <begin position="293"/>
        <end position="320"/>
    </location>
</feature>
<keyword evidence="2" id="KW-1133">Transmembrane helix</keyword>
<proteinExistence type="predicted"/>
<dbReference type="EMBL" id="JALJOR010000014">
    <property type="protein sequence ID" value="KAK9806152.1"/>
    <property type="molecule type" value="Genomic_DNA"/>
</dbReference>
<gene>
    <name evidence="4" type="ORF">WJX72_003349</name>
</gene>
<reference evidence="4 5" key="1">
    <citation type="journal article" date="2024" name="Nat. Commun.">
        <title>Phylogenomics reveals the evolutionary origins of lichenization in chlorophyte algae.</title>
        <authorList>
            <person name="Puginier C."/>
            <person name="Libourel C."/>
            <person name="Otte J."/>
            <person name="Skaloud P."/>
            <person name="Haon M."/>
            <person name="Grisel S."/>
            <person name="Petersen M."/>
            <person name="Berrin J.G."/>
            <person name="Delaux P.M."/>
            <person name="Dal Grande F."/>
            <person name="Keller J."/>
        </authorList>
    </citation>
    <scope>NUCLEOTIDE SEQUENCE [LARGE SCALE GENOMIC DNA]</scope>
    <source>
        <strain evidence="4 5">SAG 2043</strain>
    </source>
</reference>
<evidence type="ECO:0000256" key="2">
    <source>
        <dbReference type="SAM" id="Phobius"/>
    </source>
</evidence>
<evidence type="ECO:0000256" key="3">
    <source>
        <dbReference type="SAM" id="SignalP"/>
    </source>
</evidence>
<dbReference type="Proteomes" id="UP001489004">
    <property type="component" value="Unassembled WGS sequence"/>
</dbReference>
<dbReference type="AlphaFoldDB" id="A0AAW1PC29"/>
<keyword evidence="2" id="KW-0472">Membrane</keyword>
<accession>A0AAW1PC29</accession>
<keyword evidence="2" id="KW-0812">Transmembrane</keyword>
<evidence type="ECO:0000313" key="4">
    <source>
        <dbReference type="EMBL" id="KAK9806152.1"/>
    </source>
</evidence>
<keyword evidence="5" id="KW-1185">Reference proteome</keyword>
<feature type="chain" id="PRO_5043373951" description="Transmembrane protein" evidence="3">
    <location>
        <begin position="29"/>
        <end position="358"/>
    </location>
</feature>
<name>A0AAW1PC29_9CHLO</name>
<evidence type="ECO:0000313" key="5">
    <source>
        <dbReference type="Proteomes" id="UP001489004"/>
    </source>
</evidence>
<keyword evidence="3" id="KW-0732">Signal</keyword>
<comment type="caution">
    <text evidence="4">The sequence shown here is derived from an EMBL/GenBank/DDBJ whole genome shotgun (WGS) entry which is preliminary data.</text>
</comment>
<organism evidence="4 5">
    <name type="scientific">[Myrmecia] bisecta</name>
    <dbReference type="NCBI Taxonomy" id="41462"/>
    <lineage>
        <taxon>Eukaryota</taxon>
        <taxon>Viridiplantae</taxon>
        <taxon>Chlorophyta</taxon>
        <taxon>core chlorophytes</taxon>
        <taxon>Trebouxiophyceae</taxon>
        <taxon>Trebouxiales</taxon>
        <taxon>Trebouxiaceae</taxon>
        <taxon>Myrmecia</taxon>
    </lineage>
</organism>
<protein>
    <recommendedName>
        <fullName evidence="6">Transmembrane protein</fullName>
    </recommendedName>
</protein>
<evidence type="ECO:0008006" key="6">
    <source>
        <dbReference type="Google" id="ProtNLM"/>
    </source>
</evidence>
<feature type="signal peptide" evidence="3">
    <location>
        <begin position="1"/>
        <end position="28"/>
    </location>
</feature>
<feature type="compositionally biased region" description="Polar residues" evidence="1">
    <location>
        <begin position="297"/>
        <end position="314"/>
    </location>
</feature>